<organism evidence="2">
    <name type="scientific">Neospora caninum (strain Liverpool)</name>
    <dbReference type="NCBI Taxonomy" id="572307"/>
    <lineage>
        <taxon>Eukaryota</taxon>
        <taxon>Sar</taxon>
        <taxon>Alveolata</taxon>
        <taxon>Apicomplexa</taxon>
        <taxon>Conoidasida</taxon>
        <taxon>Coccidia</taxon>
        <taxon>Eucoccidiorida</taxon>
        <taxon>Eimeriorina</taxon>
        <taxon>Sarcocystidae</taxon>
        <taxon>Neospora</taxon>
    </lineage>
</organism>
<feature type="region of interest" description="Disordered" evidence="1">
    <location>
        <begin position="668"/>
        <end position="765"/>
    </location>
</feature>
<feature type="compositionally biased region" description="Basic and acidic residues" evidence="1">
    <location>
        <begin position="25"/>
        <end position="34"/>
    </location>
</feature>
<reference evidence="2" key="1">
    <citation type="journal article" date="2015" name="PLoS ONE">
        <title>Comprehensive Evaluation of Toxoplasma gondii VEG and Neospora caninum LIV Genomes with Tachyzoite Stage Transcriptome and Proteome Defines Novel Transcript Features.</title>
        <authorList>
            <person name="Ramaprasad A."/>
            <person name="Mourier T."/>
            <person name="Naeem R."/>
            <person name="Malas T.B."/>
            <person name="Moussa E."/>
            <person name="Panigrahi A."/>
            <person name="Vermont S.J."/>
            <person name="Otto T.D."/>
            <person name="Wastling J."/>
            <person name="Pain A."/>
        </authorList>
    </citation>
    <scope>NUCLEOTIDE SEQUENCE</scope>
    <source>
        <strain evidence="2">Liverpool</strain>
    </source>
</reference>
<feature type="compositionally biased region" description="Basic and acidic residues" evidence="1">
    <location>
        <begin position="70"/>
        <end position="79"/>
    </location>
</feature>
<evidence type="ECO:0000313" key="2">
    <source>
        <dbReference type="EMBL" id="CEL67120.1"/>
    </source>
</evidence>
<feature type="region of interest" description="Disordered" evidence="1">
    <location>
        <begin position="782"/>
        <end position="1011"/>
    </location>
</feature>
<dbReference type="EMBL" id="LN714482">
    <property type="protein sequence ID" value="CEL67120.1"/>
    <property type="molecule type" value="Genomic_DNA"/>
</dbReference>
<name>A0A0F7UES7_NEOCL</name>
<feature type="compositionally biased region" description="Basic residues" evidence="1">
    <location>
        <begin position="827"/>
        <end position="838"/>
    </location>
</feature>
<protein>
    <submittedName>
        <fullName evidence="2">Uncharacterized protein</fullName>
    </submittedName>
</protein>
<feature type="compositionally biased region" description="Basic and acidic residues" evidence="1">
    <location>
        <begin position="707"/>
        <end position="717"/>
    </location>
</feature>
<feature type="region of interest" description="Disordered" evidence="1">
    <location>
        <begin position="196"/>
        <end position="232"/>
    </location>
</feature>
<evidence type="ECO:0000256" key="1">
    <source>
        <dbReference type="SAM" id="MobiDB-lite"/>
    </source>
</evidence>
<feature type="compositionally biased region" description="Polar residues" evidence="1">
    <location>
        <begin position="121"/>
        <end position="135"/>
    </location>
</feature>
<sequence>MGDPTPVGQAVRHRSAYARSSGHLLPKEAQEKDKNFKHRPATAAPALPFIGLGRKTLSGNGVGAQGRATRVREGVRQRPEVSSNGRGQGTGRQFLSPATGDRHTHSPPSCSLDPQTEEVTSDGTETVAKSVQPANAANREMPSQKYMTDVYAQFGTLVVGRVSSSSDPRHKNVRVASLQTRPSVASNKVMYTPAFLNSGMRPTRSPSPATEIDGCGSRGDQEDVQQDPAGGLPVRSARCVRAQRRSLRHSAKLCSVKTFVDLSTYPVGRVQIGGTAPEPGPLLLLFLFYSRLHEHLVNDSSQSSKRRISFFASPYSVTEGKFTIRDAKKLAFDLLLHKPPFALSTRHVEEVWAAVAPREARLHHDPFLAALNLGEFIAFFAGLGVLAVSRVSIPGVTSYFGRLRLFMRRFASAKEVKNLLFNAYRDTHIPALAKYPLNTKTELPTRDLLLALPQGDVRALPSVCPDPVAYRWLLEKFVFSRAKPVWHRFPGAFLDMGIHRHIPSSEHEKQRPPQQHVDAVVRSTQHRFGVQIRNLSHSPVSVHVHLRDLDPVELTIKPKTVLVPGQKVLVTVTADSRHSPGEWFGLLVLRFVTGKGWQQRVKIPVYVRIADDNVLAWGDTGPVPLFSASEPLAALGARRHVAFASLSGVQSRLSRSWRDAKSGVASAGGAKCTWANGATDGETQPAGRPSRRSWTVEGKACCRPGSARRESPIRESGRSASGAYKRRDARASSSGSDSDAPDRPRAADPPPRSRVSARELPARQRATLEREQYLQQLRSALPEAVSRQQGAHPPTSEQAQDGPQVFRKSRREFVTQKNVARAPDKRAHTHCHGHRKRQSSQDVGVRSANGNCRTADRAPFPLQRPQRKRLAAQDRESPSAPWPEPLDSPETVSVDSRGDCAHRGSRQSTWEQSESDVCGGARPPKRPLAPREVSDKSSASSTASVPATSSGGSSSTVGSPVASERGLQALAGRQVGGAGRDATLRRDACRARVSRSGEGGRRLTLSPRNTSRQYQGAALILQTLQGNGTRRASASSSNIAAERRVRGAGARSTDICADSFSRTVFTAAEKRLEELRMRGSIYAPTG</sequence>
<feature type="compositionally biased region" description="Low complexity" evidence="1">
    <location>
        <begin position="937"/>
        <end position="963"/>
    </location>
</feature>
<proteinExistence type="predicted"/>
<accession>A0A0F7UES7</accession>
<gene>
    <name evidence="2" type="ORF">BN1204_029200</name>
</gene>
<feature type="region of interest" description="Disordered" evidence="1">
    <location>
        <begin position="57"/>
        <end position="142"/>
    </location>
</feature>
<feature type="compositionally biased region" description="Basic and acidic residues" evidence="1">
    <location>
        <begin position="756"/>
        <end position="765"/>
    </location>
</feature>
<feature type="region of interest" description="Disordered" evidence="1">
    <location>
        <begin position="1"/>
        <end position="40"/>
    </location>
</feature>
<dbReference type="AlphaFoldDB" id="A0A0F7UES7"/>